<dbReference type="Proteomes" id="UP001152795">
    <property type="component" value="Unassembled WGS sequence"/>
</dbReference>
<sequence>KELHKVATLWNLHNIRPSNNSESPSGRPDTMYFVPEITGTRDYKIDVDLDDLEAAKEMFSSDRPLNGCSRAFSELAVMLMEDNRLNHPSNAEEATTLYLNLLHLIDPLL</sequence>
<organism evidence="1 2">
    <name type="scientific">Paramuricea clavata</name>
    <name type="common">Red gorgonian</name>
    <name type="synonym">Violescent sea-whip</name>
    <dbReference type="NCBI Taxonomy" id="317549"/>
    <lineage>
        <taxon>Eukaryota</taxon>
        <taxon>Metazoa</taxon>
        <taxon>Cnidaria</taxon>
        <taxon>Anthozoa</taxon>
        <taxon>Octocorallia</taxon>
        <taxon>Malacalcyonacea</taxon>
        <taxon>Plexauridae</taxon>
        <taxon>Paramuricea</taxon>
    </lineage>
</organism>
<dbReference type="OrthoDB" id="5973221at2759"/>
<gene>
    <name evidence="1" type="ORF">PACLA_8A014588</name>
</gene>
<accession>A0A6S7JFG4</accession>
<proteinExistence type="predicted"/>
<comment type="caution">
    <text evidence="1">The sequence shown here is derived from an EMBL/GenBank/DDBJ whole genome shotgun (WGS) entry which is preliminary data.</text>
</comment>
<dbReference type="EMBL" id="CACRXK020016375">
    <property type="protein sequence ID" value="CAB4029747.1"/>
    <property type="molecule type" value="Genomic_DNA"/>
</dbReference>
<reference evidence="1" key="1">
    <citation type="submission" date="2020-04" db="EMBL/GenBank/DDBJ databases">
        <authorList>
            <person name="Alioto T."/>
            <person name="Alioto T."/>
            <person name="Gomez Garrido J."/>
        </authorList>
    </citation>
    <scope>NUCLEOTIDE SEQUENCE</scope>
    <source>
        <strain evidence="1">A484AB</strain>
    </source>
</reference>
<feature type="non-terminal residue" evidence="1">
    <location>
        <position position="1"/>
    </location>
</feature>
<protein>
    <submittedName>
        <fullName evidence="1">Uncharacterized protein</fullName>
    </submittedName>
</protein>
<dbReference type="AlphaFoldDB" id="A0A6S7JFG4"/>
<keyword evidence="2" id="KW-1185">Reference proteome</keyword>
<name>A0A6S7JFG4_PARCT</name>
<evidence type="ECO:0000313" key="1">
    <source>
        <dbReference type="EMBL" id="CAB4029747.1"/>
    </source>
</evidence>
<evidence type="ECO:0000313" key="2">
    <source>
        <dbReference type="Proteomes" id="UP001152795"/>
    </source>
</evidence>